<accession>A0A0F9W9M4</accession>
<reference evidence="1" key="1">
    <citation type="journal article" date="2015" name="Nature">
        <title>Complex archaea that bridge the gap between prokaryotes and eukaryotes.</title>
        <authorList>
            <person name="Spang A."/>
            <person name="Saw J.H."/>
            <person name="Jorgensen S.L."/>
            <person name="Zaremba-Niedzwiedzka K."/>
            <person name="Martijn J."/>
            <person name="Lind A.E."/>
            <person name="van Eijk R."/>
            <person name="Schleper C."/>
            <person name="Guy L."/>
            <person name="Ettema T.J."/>
        </authorList>
    </citation>
    <scope>NUCLEOTIDE SEQUENCE</scope>
</reference>
<sequence>MRELTSMEIQQVGGGGVFTAARQIIVGGAAWDAMKSAASWFGNTFLASDGSGGSRYPIENCQECS</sequence>
<gene>
    <name evidence="1" type="ORF">LCGC14_0041520</name>
</gene>
<dbReference type="AlphaFoldDB" id="A0A0F9W9M4"/>
<name>A0A0F9W9M4_9ZZZZ</name>
<proteinExistence type="predicted"/>
<organism evidence="1">
    <name type="scientific">marine sediment metagenome</name>
    <dbReference type="NCBI Taxonomy" id="412755"/>
    <lineage>
        <taxon>unclassified sequences</taxon>
        <taxon>metagenomes</taxon>
        <taxon>ecological metagenomes</taxon>
    </lineage>
</organism>
<dbReference type="EMBL" id="LAZR01000008">
    <property type="protein sequence ID" value="KKO09033.1"/>
    <property type="molecule type" value="Genomic_DNA"/>
</dbReference>
<evidence type="ECO:0000313" key="1">
    <source>
        <dbReference type="EMBL" id="KKO09033.1"/>
    </source>
</evidence>
<comment type="caution">
    <text evidence="1">The sequence shown here is derived from an EMBL/GenBank/DDBJ whole genome shotgun (WGS) entry which is preliminary data.</text>
</comment>
<protein>
    <submittedName>
        <fullName evidence="1">Uncharacterized protein</fullName>
    </submittedName>
</protein>